<sequence>MGVFTVPPFTMTMSELSAKMKDIFENERFQQRAKGALYTATLSQEIWRVESVLNKSFVTLRDKITINGNTALHVAVGTSKNKEFLEKMLNHGDLQPLDMVNSEGSTLLHIAAIVGNTKVAKMLIENNRDLLVTKDNANQTPLARALSNMHKDTYLYLWNSFFSTPDVEAGVLFDSTDGCKLLVNLISSKDYGSAMYLIHHHKETFLRHIDTMLIAIAQDFPPKLNFWERTIHKSLLKYRFVEGNHTAYWLAKMLLKQICSLIKEEIPSESHHGYYKNAILEAARQNADKLVKIIVSEFPNAIWSTNEEGHNIIQYAVINRSERVYNLVYQMSEHKNIYRTIQEDTSGNNLLHLAARLAPPEKLDHISGAALRIQHELQWFKEVERFVCPLNIIQKNKNR</sequence>
<dbReference type="SUPFAM" id="SSF48403">
    <property type="entry name" value="Ankyrin repeat"/>
    <property type="match status" value="1"/>
</dbReference>
<keyword evidence="1" id="KW-0040">ANK repeat</keyword>
<protein>
    <submittedName>
        <fullName evidence="2">Uncharacterized protein</fullName>
    </submittedName>
</protein>
<accession>A0AAD5CUG1</accession>
<dbReference type="EMBL" id="JAMZMK010006666">
    <property type="protein sequence ID" value="KAI7747832.1"/>
    <property type="molecule type" value="Genomic_DNA"/>
</dbReference>
<dbReference type="InterPro" id="IPR036770">
    <property type="entry name" value="Ankyrin_rpt-contain_sf"/>
</dbReference>
<dbReference type="GO" id="GO:0016020">
    <property type="term" value="C:membrane"/>
    <property type="evidence" value="ECO:0007669"/>
    <property type="project" value="TreeGrafter"/>
</dbReference>
<name>A0AAD5CUG1_AMBAR</name>
<dbReference type="Gene3D" id="1.25.40.20">
    <property type="entry name" value="Ankyrin repeat-containing domain"/>
    <property type="match status" value="2"/>
</dbReference>
<evidence type="ECO:0000313" key="3">
    <source>
        <dbReference type="Proteomes" id="UP001206925"/>
    </source>
</evidence>
<organism evidence="2 3">
    <name type="scientific">Ambrosia artemisiifolia</name>
    <name type="common">Common ragweed</name>
    <dbReference type="NCBI Taxonomy" id="4212"/>
    <lineage>
        <taxon>Eukaryota</taxon>
        <taxon>Viridiplantae</taxon>
        <taxon>Streptophyta</taxon>
        <taxon>Embryophyta</taxon>
        <taxon>Tracheophyta</taxon>
        <taxon>Spermatophyta</taxon>
        <taxon>Magnoliopsida</taxon>
        <taxon>eudicotyledons</taxon>
        <taxon>Gunneridae</taxon>
        <taxon>Pentapetalae</taxon>
        <taxon>asterids</taxon>
        <taxon>campanulids</taxon>
        <taxon>Asterales</taxon>
        <taxon>Asteraceae</taxon>
        <taxon>Asteroideae</taxon>
        <taxon>Heliantheae alliance</taxon>
        <taxon>Heliantheae</taxon>
        <taxon>Ambrosia</taxon>
    </lineage>
</organism>
<gene>
    <name evidence="2" type="ORF">M8C21_005891</name>
</gene>
<reference evidence="2" key="1">
    <citation type="submission" date="2022-06" db="EMBL/GenBank/DDBJ databases">
        <title>Uncovering the hologenomic basis of an extraordinary plant invasion.</title>
        <authorList>
            <person name="Bieker V.C."/>
            <person name="Martin M.D."/>
            <person name="Gilbert T."/>
            <person name="Hodgins K."/>
            <person name="Battlay P."/>
            <person name="Petersen B."/>
            <person name="Wilson J."/>
        </authorList>
    </citation>
    <scope>NUCLEOTIDE SEQUENCE</scope>
    <source>
        <strain evidence="2">AA19_3_7</strain>
        <tissue evidence="2">Leaf</tissue>
    </source>
</reference>
<dbReference type="AlphaFoldDB" id="A0AAD5CUG1"/>
<dbReference type="Pfam" id="PF12796">
    <property type="entry name" value="Ank_2"/>
    <property type="match status" value="1"/>
</dbReference>
<keyword evidence="3" id="KW-1185">Reference proteome</keyword>
<evidence type="ECO:0000256" key="1">
    <source>
        <dbReference type="PROSITE-ProRule" id="PRU00023"/>
    </source>
</evidence>
<dbReference type="PROSITE" id="PS50088">
    <property type="entry name" value="ANK_REPEAT"/>
    <property type="match status" value="1"/>
</dbReference>
<dbReference type="PANTHER" id="PTHR24177">
    <property type="entry name" value="CASKIN"/>
    <property type="match status" value="1"/>
</dbReference>
<dbReference type="Proteomes" id="UP001206925">
    <property type="component" value="Unassembled WGS sequence"/>
</dbReference>
<dbReference type="PANTHER" id="PTHR24177:SF474">
    <property type="entry name" value="ANKYRIN REPEAT-CONTAINING DOMAIN, PGG DOMAIN, ANKYRIN REPEAT-CONTAINING DOMAIN SUPERFAMILY"/>
    <property type="match status" value="1"/>
</dbReference>
<comment type="caution">
    <text evidence="2">The sequence shown here is derived from an EMBL/GenBank/DDBJ whole genome shotgun (WGS) entry which is preliminary data.</text>
</comment>
<dbReference type="SMART" id="SM00248">
    <property type="entry name" value="ANK"/>
    <property type="match status" value="4"/>
</dbReference>
<feature type="repeat" description="ANK" evidence="1">
    <location>
        <begin position="103"/>
        <end position="135"/>
    </location>
</feature>
<proteinExistence type="predicted"/>
<dbReference type="PROSITE" id="PS50297">
    <property type="entry name" value="ANK_REP_REGION"/>
    <property type="match status" value="1"/>
</dbReference>
<dbReference type="InterPro" id="IPR002110">
    <property type="entry name" value="Ankyrin_rpt"/>
</dbReference>
<evidence type="ECO:0000313" key="2">
    <source>
        <dbReference type="EMBL" id="KAI7747832.1"/>
    </source>
</evidence>